<dbReference type="InterPro" id="IPR027417">
    <property type="entry name" value="P-loop_NTPase"/>
</dbReference>
<dbReference type="Pfam" id="PF17289">
    <property type="entry name" value="Terminase_6C"/>
    <property type="match status" value="1"/>
</dbReference>
<dbReference type="InterPro" id="IPR006517">
    <property type="entry name" value="Phage_terminase_lsu-like_C"/>
</dbReference>
<evidence type="ECO:0000313" key="3">
    <source>
        <dbReference type="EMBL" id="RVU70173.1"/>
    </source>
</evidence>
<gene>
    <name evidence="3" type="ORF">EJK17_09075</name>
</gene>
<proteinExistence type="predicted"/>
<feature type="domain" description="Terminase large subunit gp17-like C-terminal" evidence="2">
    <location>
        <begin position="328"/>
        <end position="473"/>
    </location>
</feature>
<protein>
    <submittedName>
        <fullName evidence="3">Terminase</fullName>
    </submittedName>
</protein>
<comment type="caution">
    <text evidence="3">The sequence shown here is derived from an EMBL/GenBank/DDBJ whole genome shotgun (WGS) entry which is preliminary data.</text>
</comment>
<organism evidence="3 4">
    <name type="scientific">Lactobacillus xujianguonis</name>
    <dbReference type="NCBI Taxonomy" id="2495899"/>
    <lineage>
        <taxon>Bacteria</taxon>
        <taxon>Bacillati</taxon>
        <taxon>Bacillota</taxon>
        <taxon>Bacilli</taxon>
        <taxon>Lactobacillales</taxon>
        <taxon>Lactobacillaceae</taxon>
        <taxon>Lactobacillus</taxon>
    </lineage>
</organism>
<keyword evidence="4" id="KW-1185">Reference proteome</keyword>
<dbReference type="Proteomes" id="UP000288291">
    <property type="component" value="Unassembled WGS sequence"/>
</dbReference>
<reference evidence="3 4" key="1">
    <citation type="submission" date="2018-12" db="EMBL/GenBank/DDBJ databases">
        <authorList>
            <person name="Meng J."/>
        </authorList>
    </citation>
    <scope>NUCLEOTIDE SEQUENCE [LARGE SCALE GENOMIC DNA]</scope>
    <source>
        <strain evidence="3 4">HT111-2</strain>
    </source>
</reference>
<name>A0A437STB8_9LACO</name>
<evidence type="ECO:0000256" key="1">
    <source>
        <dbReference type="ARBA" id="ARBA00022612"/>
    </source>
</evidence>
<dbReference type="AlphaFoldDB" id="A0A437STB8"/>
<dbReference type="RefSeq" id="WP_103661448.1">
    <property type="nucleotide sequence ID" value="NZ_ML136896.1"/>
</dbReference>
<dbReference type="NCBIfam" id="TIGR01630">
    <property type="entry name" value="psiM2_ORF9"/>
    <property type="match status" value="1"/>
</dbReference>
<dbReference type="Gene3D" id="3.40.50.300">
    <property type="entry name" value="P-loop containing nucleotide triphosphate hydrolases"/>
    <property type="match status" value="1"/>
</dbReference>
<dbReference type="InterPro" id="IPR035421">
    <property type="entry name" value="Terminase_6C"/>
</dbReference>
<dbReference type="Pfam" id="PF03237">
    <property type="entry name" value="Terminase_6N"/>
    <property type="match status" value="1"/>
</dbReference>
<accession>A0A437STB8</accession>
<sequence length="486" mass="54894">MTKLTAAEKNGLALAAKEELAWHNYADYFQLANPGMKLYPHVQLICDKLQKIADGEQHFYIIELAPQHGKSLTITKTFPSYFLMRYPDKHAMIVAYSQDLYSQFAASNRRAFADWCGAVPYPALKLGKNTSQTFDIQDHRGGFYATSILGGATGMSADLLVIDDPVKNAEEAHSMTVKDKIWDEWNLTFYPRLQKGGSVIVIMTRWQTDDLAGRLIDQSSLPWEEIKLPAIAEDIPAGQTDAIGRHNGEALCPELHSLKELETHKHDMGTAKFTALYQQSPIIEGGNIFKEDWPTYYVDSEETAARLHLKVGRDVVILPRHFDQTVQAWDATFKSKENDDFVSGETWSRRDAICYLRLGWCHKRLSFTETLNAIRAQSRLYPDALAKLVEDKANGPAIIDTLKREIPGIMPVSPGADSKEARAASVSPMWEAHQVCVPHPKWHPEVNDFLTEVFGFPNMPHDDFVDSMVYALRKLNRKVNGPIVRY</sequence>
<keyword evidence="1" id="KW-1188">Viral release from host cell</keyword>
<evidence type="ECO:0000259" key="2">
    <source>
        <dbReference type="Pfam" id="PF17289"/>
    </source>
</evidence>
<evidence type="ECO:0000313" key="4">
    <source>
        <dbReference type="Proteomes" id="UP000288291"/>
    </source>
</evidence>
<dbReference type="EMBL" id="RXIA01000028">
    <property type="protein sequence ID" value="RVU70173.1"/>
    <property type="molecule type" value="Genomic_DNA"/>
</dbReference>